<keyword evidence="4 6" id="KW-1133">Transmembrane helix</keyword>
<dbReference type="Proteomes" id="UP000824504">
    <property type="component" value="Chromosome"/>
</dbReference>
<dbReference type="RefSeq" id="WP_219080381.1">
    <property type="nucleotide sequence ID" value="NZ_CP079216.1"/>
</dbReference>
<organism evidence="8 9">
    <name type="scientific">Tessaracoccus palaemonis</name>
    <dbReference type="NCBI Taxonomy" id="2829499"/>
    <lineage>
        <taxon>Bacteria</taxon>
        <taxon>Bacillati</taxon>
        <taxon>Actinomycetota</taxon>
        <taxon>Actinomycetes</taxon>
        <taxon>Propionibacteriales</taxon>
        <taxon>Propionibacteriaceae</taxon>
        <taxon>Tessaracoccus</taxon>
    </lineage>
</organism>
<proteinExistence type="inferred from homology"/>
<dbReference type="CDD" id="cd06662">
    <property type="entry name" value="SURF1"/>
    <property type="match status" value="1"/>
</dbReference>
<comment type="similarity">
    <text evidence="2 6">Belongs to the SURF1 family.</text>
</comment>
<sequence>MRRQVMRWISMGVLVVVLVTAFIMLGRWQLDRLEQRRERNSAVVAHENDEVQHYTDVMNKTIEEGDQWFTVTATGTFEPQQFQVRYRTHDNAYGTEVVGVLTTQEGDHLLVDRGFLARESGQPDGEMPPVMTGEVTITGYVHRNEYGDENAQTPHGDQVRLINSDSLGEALGMDLVNGYVILIESDPADTGGLTPLGTPELTEGSHFSYALQWFSFAAIAVGGLVVLIRADIRDRKKAKRKAAEAAASPESPVGSPDAVDAGGKVGGS</sequence>
<dbReference type="PANTHER" id="PTHR23427:SF2">
    <property type="entry name" value="SURFEIT LOCUS PROTEIN 1"/>
    <property type="match status" value="1"/>
</dbReference>
<gene>
    <name evidence="8" type="ORF">KDB89_09145</name>
</gene>
<dbReference type="InterPro" id="IPR045214">
    <property type="entry name" value="Surf1/Surf4"/>
</dbReference>
<evidence type="ECO:0000256" key="6">
    <source>
        <dbReference type="RuleBase" id="RU363076"/>
    </source>
</evidence>
<name>A0ABX8SII6_9ACTN</name>
<keyword evidence="3 6" id="KW-0812">Transmembrane</keyword>
<evidence type="ECO:0000256" key="2">
    <source>
        <dbReference type="ARBA" id="ARBA00007165"/>
    </source>
</evidence>
<evidence type="ECO:0000313" key="9">
    <source>
        <dbReference type="Proteomes" id="UP000824504"/>
    </source>
</evidence>
<keyword evidence="9" id="KW-1185">Reference proteome</keyword>
<feature type="transmembrane region" description="Helical" evidence="6">
    <location>
        <begin position="12"/>
        <end position="30"/>
    </location>
</feature>
<protein>
    <recommendedName>
        <fullName evidence="6">SURF1-like protein</fullName>
    </recommendedName>
</protein>
<keyword evidence="6" id="KW-1003">Cell membrane</keyword>
<dbReference type="Pfam" id="PF02104">
    <property type="entry name" value="SURF1"/>
    <property type="match status" value="1"/>
</dbReference>
<evidence type="ECO:0000313" key="8">
    <source>
        <dbReference type="EMBL" id="QXT61953.1"/>
    </source>
</evidence>
<reference evidence="8 9" key="1">
    <citation type="submission" date="2021-07" db="EMBL/GenBank/DDBJ databases">
        <title>complete genome sequencing of Tessaracoccus sp.J1M15.</title>
        <authorList>
            <person name="Bae J.-W."/>
            <person name="Kim D.-y."/>
        </authorList>
    </citation>
    <scope>NUCLEOTIDE SEQUENCE [LARGE SCALE GENOMIC DNA]</scope>
    <source>
        <strain evidence="8 9">J1M15</strain>
    </source>
</reference>
<dbReference type="PROSITE" id="PS50895">
    <property type="entry name" value="SURF1"/>
    <property type="match status" value="1"/>
</dbReference>
<comment type="subcellular location">
    <subcellularLocation>
        <location evidence="6">Cell membrane</location>
        <topology evidence="6">Multi-pass membrane protein</topology>
    </subcellularLocation>
    <subcellularLocation>
        <location evidence="1">Membrane</location>
    </subcellularLocation>
</comment>
<accession>A0ABX8SII6</accession>
<evidence type="ECO:0000256" key="3">
    <source>
        <dbReference type="ARBA" id="ARBA00022692"/>
    </source>
</evidence>
<dbReference type="PANTHER" id="PTHR23427">
    <property type="entry name" value="SURFEIT LOCUS PROTEIN"/>
    <property type="match status" value="1"/>
</dbReference>
<dbReference type="EMBL" id="CP079216">
    <property type="protein sequence ID" value="QXT61953.1"/>
    <property type="molecule type" value="Genomic_DNA"/>
</dbReference>
<evidence type="ECO:0000256" key="7">
    <source>
        <dbReference type="SAM" id="MobiDB-lite"/>
    </source>
</evidence>
<keyword evidence="5 6" id="KW-0472">Membrane</keyword>
<dbReference type="InterPro" id="IPR002994">
    <property type="entry name" value="Surf1/Shy1"/>
</dbReference>
<evidence type="ECO:0000256" key="5">
    <source>
        <dbReference type="ARBA" id="ARBA00023136"/>
    </source>
</evidence>
<feature type="region of interest" description="Disordered" evidence="7">
    <location>
        <begin position="239"/>
        <end position="268"/>
    </location>
</feature>
<feature type="transmembrane region" description="Helical" evidence="6">
    <location>
        <begin position="210"/>
        <end position="230"/>
    </location>
</feature>
<evidence type="ECO:0000256" key="4">
    <source>
        <dbReference type="ARBA" id="ARBA00022989"/>
    </source>
</evidence>
<evidence type="ECO:0000256" key="1">
    <source>
        <dbReference type="ARBA" id="ARBA00004370"/>
    </source>
</evidence>